<dbReference type="SUPFAM" id="SSF52096">
    <property type="entry name" value="ClpP/crotonase"/>
    <property type="match status" value="1"/>
</dbReference>
<name>A0ABT3CHI6_9MYCO</name>
<keyword evidence="3" id="KW-0276">Fatty acid metabolism</keyword>
<comment type="catalytic activity">
    <reaction evidence="6">
        <text>a 4-saturated-(3S)-3-hydroxyacyl-CoA = a (3E)-enoyl-CoA + H2O</text>
        <dbReference type="Rhea" id="RHEA:20724"/>
        <dbReference type="ChEBI" id="CHEBI:15377"/>
        <dbReference type="ChEBI" id="CHEBI:58521"/>
        <dbReference type="ChEBI" id="CHEBI:137480"/>
        <dbReference type="EC" id="4.2.1.17"/>
    </reaction>
</comment>
<dbReference type="Gene3D" id="3.90.226.10">
    <property type="entry name" value="2-enoyl-CoA Hydratase, Chain A, domain 1"/>
    <property type="match status" value="1"/>
</dbReference>
<dbReference type="Pfam" id="PF00378">
    <property type="entry name" value="ECH_1"/>
    <property type="match status" value="1"/>
</dbReference>
<evidence type="ECO:0000256" key="3">
    <source>
        <dbReference type="ARBA" id="ARBA00022832"/>
    </source>
</evidence>
<dbReference type="InterPro" id="IPR029045">
    <property type="entry name" value="ClpP/crotonase-like_dom_sf"/>
</dbReference>
<accession>A0ABT3CHI6</accession>
<comment type="similarity">
    <text evidence="2 7">Belongs to the enoyl-CoA hydratase/isomerase family.</text>
</comment>
<dbReference type="Proteomes" id="UP001526201">
    <property type="component" value="Unassembled WGS sequence"/>
</dbReference>
<comment type="function">
    <text evidence="1">Could possibly oxidize fatty acids using specific components.</text>
</comment>
<gene>
    <name evidence="8" type="ORF">H7J73_23415</name>
</gene>
<evidence type="ECO:0000256" key="4">
    <source>
        <dbReference type="ARBA" id="ARBA00023098"/>
    </source>
</evidence>
<evidence type="ECO:0000256" key="2">
    <source>
        <dbReference type="ARBA" id="ARBA00005254"/>
    </source>
</evidence>
<dbReference type="CDD" id="cd06558">
    <property type="entry name" value="crotonase-like"/>
    <property type="match status" value="1"/>
</dbReference>
<evidence type="ECO:0000256" key="6">
    <source>
        <dbReference type="ARBA" id="ARBA00023717"/>
    </source>
</evidence>
<keyword evidence="4" id="KW-0443">Lipid metabolism</keyword>
<evidence type="ECO:0000313" key="9">
    <source>
        <dbReference type="Proteomes" id="UP001526201"/>
    </source>
</evidence>
<comment type="caution">
    <text evidence="8">The sequence shown here is derived from an EMBL/GenBank/DDBJ whole genome shotgun (WGS) entry which is preliminary data.</text>
</comment>
<evidence type="ECO:0000256" key="1">
    <source>
        <dbReference type="ARBA" id="ARBA00002994"/>
    </source>
</evidence>
<dbReference type="PANTHER" id="PTHR11941">
    <property type="entry name" value="ENOYL-COA HYDRATASE-RELATED"/>
    <property type="match status" value="1"/>
</dbReference>
<organism evidence="8 9">
    <name type="scientific">Mycolicibacterium komossense</name>
    <dbReference type="NCBI Taxonomy" id="1779"/>
    <lineage>
        <taxon>Bacteria</taxon>
        <taxon>Bacillati</taxon>
        <taxon>Actinomycetota</taxon>
        <taxon>Actinomycetes</taxon>
        <taxon>Mycobacteriales</taxon>
        <taxon>Mycobacteriaceae</taxon>
        <taxon>Mycolicibacterium</taxon>
    </lineage>
</organism>
<evidence type="ECO:0000256" key="5">
    <source>
        <dbReference type="ARBA" id="ARBA00023709"/>
    </source>
</evidence>
<sequence length="278" mass="29064">MCRALRQARITRQSAVVAVLFSLFENVNIQLGERIVVDLELDSGGVAGLAVITIDRPAARNAIAPETMDQLDNALQRADGALALVIRGGGNRAFVSGGDLKELATLRTLDEASAMANRMRTICDQIADFPAPVIAALNGHALGGGAEVAVAADIRVAADDIKIGFNQVSLAIMPAWGGAERLAALVGPGRALLLAGAGTVLDAAAAERVGLVDQVLPRASFDDGWRAIAQSLTNRPATSIKRVIKGATPTEAVGAFAHLWVDDEHWAAADRVINRART</sequence>
<protein>
    <submittedName>
        <fullName evidence="8">Enoyl-CoA hydratase/isomerase family protein</fullName>
    </submittedName>
</protein>
<dbReference type="InterPro" id="IPR001753">
    <property type="entry name" value="Enoyl-CoA_hydra/iso"/>
</dbReference>
<reference evidence="8 9" key="1">
    <citation type="journal article" date="2022" name="BMC Genomics">
        <title>Comparative genome analysis of mycobacteria focusing on tRNA and non-coding RNA.</title>
        <authorList>
            <person name="Behra P.R.K."/>
            <person name="Pettersson B.M.F."/>
            <person name="Ramesh M."/>
            <person name="Das S."/>
            <person name="Dasgupta S."/>
            <person name="Kirsebom L.A."/>
        </authorList>
    </citation>
    <scope>NUCLEOTIDE SEQUENCE [LARGE SCALE GENOMIC DNA]</scope>
    <source>
        <strain evidence="8 9">DSM 44078</strain>
    </source>
</reference>
<dbReference type="InterPro" id="IPR018376">
    <property type="entry name" value="Enoyl-CoA_hyd/isom_CS"/>
</dbReference>
<dbReference type="PROSITE" id="PS00166">
    <property type="entry name" value="ENOYL_COA_HYDRATASE"/>
    <property type="match status" value="1"/>
</dbReference>
<evidence type="ECO:0000256" key="7">
    <source>
        <dbReference type="RuleBase" id="RU003707"/>
    </source>
</evidence>
<dbReference type="EMBL" id="JACKTY010000038">
    <property type="protein sequence ID" value="MCV7228969.1"/>
    <property type="molecule type" value="Genomic_DNA"/>
</dbReference>
<comment type="catalytic activity">
    <reaction evidence="5">
        <text>a (3S)-3-hydroxyacyl-CoA = a (2E)-enoyl-CoA + H2O</text>
        <dbReference type="Rhea" id="RHEA:16105"/>
        <dbReference type="ChEBI" id="CHEBI:15377"/>
        <dbReference type="ChEBI" id="CHEBI:57318"/>
        <dbReference type="ChEBI" id="CHEBI:58856"/>
        <dbReference type="EC" id="4.2.1.17"/>
    </reaction>
</comment>
<evidence type="ECO:0000313" key="8">
    <source>
        <dbReference type="EMBL" id="MCV7228969.1"/>
    </source>
</evidence>
<dbReference type="PANTHER" id="PTHR11941:SF54">
    <property type="entry name" value="ENOYL-COA HYDRATASE, MITOCHONDRIAL"/>
    <property type="match status" value="1"/>
</dbReference>
<keyword evidence="9" id="KW-1185">Reference proteome</keyword>
<proteinExistence type="inferred from homology"/>